<keyword evidence="1" id="KW-0472">Membrane</keyword>
<evidence type="ECO:0000313" key="3">
    <source>
        <dbReference type="Proteomes" id="UP000267081"/>
    </source>
</evidence>
<proteinExistence type="predicted"/>
<accession>A0A3R9EZZ6</accession>
<dbReference type="Proteomes" id="UP000267081">
    <property type="component" value="Unassembled WGS sequence"/>
</dbReference>
<reference evidence="2 3" key="1">
    <citation type="submission" date="2018-12" db="EMBL/GenBank/DDBJ databases">
        <title>Amycolatopsis eburnea sp. nov. actinomycete associate with arbuscular mycorrhiza fungal spore.</title>
        <authorList>
            <person name="Lumyong S."/>
            <person name="Chaiya L."/>
        </authorList>
    </citation>
    <scope>NUCLEOTIDE SEQUENCE [LARGE SCALE GENOMIC DNA]</scope>
    <source>
        <strain evidence="2 3">GLM-1</strain>
    </source>
</reference>
<feature type="transmembrane region" description="Helical" evidence="1">
    <location>
        <begin position="47"/>
        <end position="66"/>
    </location>
</feature>
<keyword evidence="1" id="KW-1133">Transmembrane helix</keyword>
<organism evidence="2 3">
    <name type="scientific">Amycolatopsis eburnea</name>
    <dbReference type="NCBI Taxonomy" id="2267691"/>
    <lineage>
        <taxon>Bacteria</taxon>
        <taxon>Bacillati</taxon>
        <taxon>Actinomycetota</taxon>
        <taxon>Actinomycetes</taxon>
        <taxon>Pseudonocardiales</taxon>
        <taxon>Pseudonocardiaceae</taxon>
        <taxon>Amycolatopsis</taxon>
    </lineage>
</organism>
<dbReference type="OrthoDB" id="3635446at2"/>
<sequence length="122" mass="12267">MIAILVATVAAFVASSVWYTAFGGLWARLSPAAAPARPSAWRAGAEFGRTLVLVAAFAALSAAAGVGGVPGSIGLALLLWAAFPVVILSGSVLHERVPVRLAALHAGDWLLKIVVVAAIVGA</sequence>
<protein>
    <submittedName>
        <fullName evidence="2">DUF1761 domain-containing protein</fullName>
    </submittedName>
</protein>
<dbReference type="Pfam" id="PF08570">
    <property type="entry name" value="DUF1761"/>
    <property type="match status" value="1"/>
</dbReference>
<dbReference type="EMBL" id="RSEC01000007">
    <property type="protein sequence ID" value="RSD25999.1"/>
    <property type="molecule type" value="Genomic_DNA"/>
</dbReference>
<feature type="transmembrane region" description="Helical" evidence="1">
    <location>
        <begin position="99"/>
        <end position="120"/>
    </location>
</feature>
<evidence type="ECO:0000313" key="2">
    <source>
        <dbReference type="EMBL" id="RSD25999.1"/>
    </source>
</evidence>
<dbReference type="InterPro" id="IPR013879">
    <property type="entry name" value="DUF1761"/>
</dbReference>
<gene>
    <name evidence="2" type="ORF">EIY87_00840</name>
</gene>
<keyword evidence="3" id="KW-1185">Reference proteome</keyword>
<dbReference type="RefSeq" id="WP_125305695.1">
    <property type="nucleotide sequence ID" value="NZ_RSEC01000007.1"/>
</dbReference>
<evidence type="ECO:0000256" key="1">
    <source>
        <dbReference type="SAM" id="Phobius"/>
    </source>
</evidence>
<name>A0A3R9EZZ6_9PSEU</name>
<feature type="transmembrane region" description="Helical" evidence="1">
    <location>
        <begin position="73"/>
        <end position="93"/>
    </location>
</feature>
<comment type="caution">
    <text evidence="2">The sequence shown here is derived from an EMBL/GenBank/DDBJ whole genome shotgun (WGS) entry which is preliminary data.</text>
</comment>
<dbReference type="AlphaFoldDB" id="A0A3R9EZZ6"/>
<keyword evidence="1" id="KW-0812">Transmembrane</keyword>